<evidence type="ECO:0000256" key="1">
    <source>
        <dbReference type="SAM" id="MobiDB-lite"/>
    </source>
</evidence>
<dbReference type="EMBL" id="CP126214">
    <property type="protein sequence ID" value="WIA15889.1"/>
    <property type="molecule type" value="Genomic_DNA"/>
</dbReference>
<evidence type="ECO:0000313" key="4">
    <source>
        <dbReference type="Proteomes" id="UP001244341"/>
    </source>
</evidence>
<sequence>MQELSPLGSRLLAGVPLTSRWHVLALLQPVALAPGQQLCWEGQPAEHIWLMQEGSVVTLDGVVPRLDSFNDSPGMLLAFDALAWLQQQRTCLQQRQQQQQQAWLDTNTGNGTSSSRQKPSQQYAAAPPHGLNPAAAAAPRYTVSYQAVGSSFFWALPLQQLGLAFSGSDGPRLIDSFEAELASLRSP</sequence>
<dbReference type="PROSITE" id="PS50042">
    <property type="entry name" value="CNMP_BINDING_3"/>
    <property type="match status" value="1"/>
</dbReference>
<proteinExistence type="predicted"/>
<reference evidence="3 4" key="1">
    <citation type="submission" date="2023-05" db="EMBL/GenBank/DDBJ databases">
        <title>A 100% complete, gapless, phased diploid assembly of the Scenedesmus obliquus UTEX 3031 genome.</title>
        <authorList>
            <person name="Biondi T.C."/>
            <person name="Hanschen E.R."/>
            <person name="Kwon T."/>
            <person name="Eng W."/>
            <person name="Kruse C.P.S."/>
            <person name="Koehler S.I."/>
            <person name="Kunde Y."/>
            <person name="Gleasner C.D."/>
            <person name="You Mak K.T."/>
            <person name="Polle J."/>
            <person name="Hovde B.T."/>
            <person name="Starkenburg S.R."/>
        </authorList>
    </citation>
    <scope>NUCLEOTIDE SEQUENCE [LARGE SCALE GENOMIC DNA]</scope>
    <source>
        <strain evidence="3 4">DOE0152z</strain>
    </source>
</reference>
<feature type="region of interest" description="Disordered" evidence="1">
    <location>
        <begin position="102"/>
        <end position="131"/>
    </location>
</feature>
<keyword evidence="4" id="KW-1185">Reference proteome</keyword>
<dbReference type="SUPFAM" id="SSF51206">
    <property type="entry name" value="cAMP-binding domain-like"/>
    <property type="match status" value="1"/>
</dbReference>
<dbReference type="Proteomes" id="UP001244341">
    <property type="component" value="Chromosome 7b"/>
</dbReference>
<protein>
    <recommendedName>
        <fullName evidence="2">Cyclic nucleotide-binding domain-containing protein</fullName>
    </recommendedName>
</protein>
<dbReference type="InterPro" id="IPR018490">
    <property type="entry name" value="cNMP-bd_dom_sf"/>
</dbReference>
<organism evidence="3 4">
    <name type="scientific">Tetradesmus obliquus</name>
    <name type="common">Green alga</name>
    <name type="synonym">Acutodesmus obliquus</name>
    <dbReference type="NCBI Taxonomy" id="3088"/>
    <lineage>
        <taxon>Eukaryota</taxon>
        <taxon>Viridiplantae</taxon>
        <taxon>Chlorophyta</taxon>
        <taxon>core chlorophytes</taxon>
        <taxon>Chlorophyceae</taxon>
        <taxon>CS clade</taxon>
        <taxon>Sphaeropleales</taxon>
        <taxon>Scenedesmaceae</taxon>
        <taxon>Tetradesmus</taxon>
    </lineage>
</organism>
<accession>A0ABY8U444</accession>
<feature type="compositionally biased region" description="Polar residues" evidence="1">
    <location>
        <begin position="102"/>
        <end position="123"/>
    </location>
</feature>
<evidence type="ECO:0000313" key="3">
    <source>
        <dbReference type="EMBL" id="WIA15889.1"/>
    </source>
</evidence>
<feature type="domain" description="Cyclic nucleotide-binding" evidence="2">
    <location>
        <begin position="11"/>
        <end position="56"/>
    </location>
</feature>
<name>A0ABY8U444_TETOB</name>
<gene>
    <name evidence="3" type="ORF">OEZ85_012638</name>
</gene>
<dbReference type="InterPro" id="IPR000595">
    <property type="entry name" value="cNMP-bd_dom"/>
</dbReference>
<evidence type="ECO:0000259" key="2">
    <source>
        <dbReference type="PROSITE" id="PS50042"/>
    </source>
</evidence>